<proteinExistence type="predicted"/>
<keyword evidence="3" id="KW-1185">Reference proteome</keyword>
<gene>
    <name evidence="2" type="ORF">HXA33_07400</name>
</gene>
<dbReference type="RefSeq" id="WP_257820994.1">
    <property type="nucleotide sequence ID" value="NZ_JABXYM010000001.1"/>
</dbReference>
<feature type="compositionally biased region" description="Polar residues" evidence="1">
    <location>
        <begin position="14"/>
        <end position="25"/>
    </location>
</feature>
<sequence>MTDKQTAHSRKRVTTSVNSLGTSPDSPHKGEVLSKEQERAKKKNTKI</sequence>
<reference evidence="2" key="1">
    <citation type="submission" date="2020-06" db="EMBL/GenBank/DDBJ databases">
        <title>Insight into the genomes of haloalkaliphilic bacilli from Kenyan soda lakes.</title>
        <authorList>
            <person name="Mwirichia R."/>
            <person name="Villamizar G.C."/>
            <person name="Poehlein A."/>
            <person name="Mugweru J."/>
            <person name="Kipnyargis A."/>
            <person name="Kiplimo D."/>
            <person name="Orwa P."/>
            <person name="Daniel R."/>
        </authorList>
    </citation>
    <scope>NUCLEOTIDE SEQUENCE</scope>
    <source>
        <strain evidence="2">B1096_S55</strain>
    </source>
</reference>
<feature type="region of interest" description="Disordered" evidence="1">
    <location>
        <begin position="1"/>
        <end position="47"/>
    </location>
</feature>
<evidence type="ECO:0000313" key="3">
    <source>
        <dbReference type="Proteomes" id="UP001057753"/>
    </source>
</evidence>
<dbReference type="AlphaFoldDB" id="A0A9Q4B130"/>
<evidence type="ECO:0000256" key="1">
    <source>
        <dbReference type="SAM" id="MobiDB-lite"/>
    </source>
</evidence>
<evidence type="ECO:0000313" key="2">
    <source>
        <dbReference type="EMBL" id="MCR6096374.1"/>
    </source>
</evidence>
<evidence type="ECO:0008006" key="4">
    <source>
        <dbReference type="Google" id="ProtNLM"/>
    </source>
</evidence>
<feature type="compositionally biased region" description="Basic and acidic residues" evidence="1">
    <location>
        <begin position="26"/>
        <end position="39"/>
    </location>
</feature>
<dbReference type="EMBL" id="JABXYM010000001">
    <property type="protein sequence ID" value="MCR6096374.1"/>
    <property type="molecule type" value="Genomic_DNA"/>
</dbReference>
<organism evidence="2 3">
    <name type="scientific">Salipaludibacillus agaradhaerens</name>
    <name type="common">Bacillus agaradhaerens</name>
    <dbReference type="NCBI Taxonomy" id="76935"/>
    <lineage>
        <taxon>Bacteria</taxon>
        <taxon>Bacillati</taxon>
        <taxon>Bacillota</taxon>
        <taxon>Bacilli</taxon>
        <taxon>Bacillales</taxon>
        <taxon>Bacillaceae</taxon>
    </lineage>
</organism>
<dbReference type="Proteomes" id="UP001057753">
    <property type="component" value="Unassembled WGS sequence"/>
</dbReference>
<protein>
    <recommendedName>
        <fullName evidence="4">Small, acid-soluble spore protein L</fullName>
    </recommendedName>
</protein>
<accession>A0A9Q4B130</accession>
<comment type="caution">
    <text evidence="2">The sequence shown here is derived from an EMBL/GenBank/DDBJ whole genome shotgun (WGS) entry which is preliminary data.</text>
</comment>
<name>A0A9Q4B130_SALAG</name>